<dbReference type="Proteomes" id="UP000198211">
    <property type="component" value="Unassembled WGS sequence"/>
</dbReference>
<evidence type="ECO:0000256" key="1">
    <source>
        <dbReference type="SAM" id="MobiDB-lite"/>
    </source>
</evidence>
<keyword evidence="3" id="KW-1185">Reference proteome</keyword>
<dbReference type="EMBL" id="NBNE01000995">
    <property type="protein sequence ID" value="OWZ16103.1"/>
    <property type="molecule type" value="Genomic_DNA"/>
</dbReference>
<organism evidence="2 3">
    <name type="scientific">Phytophthora megakarya</name>
    <dbReference type="NCBI Taxonomy" id="4795"/>
    <lineage>
        <taxon>Eukaryota</taxon>
        <taxon>Sar</taxon>
        <taxon>Stramenopiles</taxon>
        <taxon>Oomycota</taxon>
        <taxon>Peronosporomycetes</taxon>
        <taxon>Peronosporales</taxon>
        <taxon>Peronosporaceae</taxon>
        <taxon>Phytophthora</taxon>
    </lineage>
</organism>
<gene>
    <name evidence="2" type="ORF">PHMEG_00010154</name>
</gene>
<name>A0A225WEE7_9STRA</name>
<dbReference type="OrthoDB" id="128325at2759"/>
<evidence type="ECO:0000313" key="2">
    <source>
        <dbReference type="EMBL" id="OWZ16103.1"/>
    </source>
</evidence>
<proteinExistence type="predicted"/>
<protein>
    <submittedName>
        <fullName evidence="2">Uncharacterized protein</fullName>
    </submittedName>
</protein>
<accession>A0A225WEE7</accession>
<comment type="caution">
    <text evidence="2">The sequence shown here is derived from an EMBL/GenBank/DDBJ whole genome shotgun (WGS) entry which is preliminary data.</text>
</comment>
<evidence type="ECO:0000313" key="3">
    <source>
        <dbReference type="Proteomes" id="UP000198211"/>
    </source>
</evidence>
<sequence length="507" mass="56165">MASETEALAELELTLNVRYGWLTSHVVNQSHILEETCVVPFVLDDTHELELDVYALRPCQHRGVADVIPAEVRAVHAHFNGSVQPARRSSATVLRKVEMNLIDETESEATDTERLGRLYDSDDDLGAVELEENPDPLSKSALREPVDEGEVRLKALRKRLEDDPGMIRDIDQLIALRQSNLSGGSSSSLIIAVGLKMKAQFNPSRQQVVVHNALVNGKYASLDSKLFVETIQTQAKLLDVLPHPGVARGFYGWDFGFRGLSVMHIGIVDVKEEHRYRLPYDMADFSLKNTTPDAPESAGIEDIVGALEMLSLLVIEMYAPLVRELVDAFRRFLLASRKTKAMCSPEAVVELVTWIDDCFELFRSRLARGDTEAASVVKTHFHLNHEVVQRVTALKLQALKEPTGPKSASTQKLQPRRTSGHGTGIRATIPVPPAVVPALPIRRGKKLCMRYFSVDGCTGEGDSCVFDYRGHFVSNKLPGIVKNHIMKAFGGLCVLESAAEECHKSQE</sequence>
<dbReference type="AlphaFoldDB" id="A0A225WEE7"/>
<feature type="region of interest" description="Disordered" evidence="1">
    <location>
        <begin position="401"/>
        <end position="426"/>
    </location>
</feature>
<reference evidence="3" key="1">
    <citation type="submission" date="2017-03" db="EMBL/GenBank/DDBJ databases">
        <title>Phytopthora megakarya and P. palmivora, two closely related causual agents of cacao black pod achieved similar genome size and gene model numbers by different mechanisms.</title>
        <authorList>
            <person name="Ali S."/>
            <person name="Shao J."/>
            <person name="Larry D.J."/>
            <person name="Kronmiller B."/>
            <person name="Shen D."/>
            <person name="Strem M.D."/>
            <person name="Melnick R.L."/>
            <person name="Guiltinan M.J."/>
            <person name="Tyler B.M."/>
            <person name="Meinhardt L.W."/>
            <person name="Bailey B.A."/>
        </authorList>
    </citation>
    <scope>NUCLEOTIDE SEQUENCE [LARGE SCALE GENOMIC DNA]</scope>
    <source>
        <strain evidence="3">zdho120</strain>
    </source>
</reference>